<organism evidence="2">
    <name type="scientific">Burkholderia sp. JS667</name>
    <dbReference type="NCBI Taxonomy" id="622617"/>
    <lineage>
        <taxon>Bacteria</taxon>
        <taxon>Pseudomonadati</taxon>
        <taxon>Pseudomonadota</taxon>
        <taxon>Betaproteobacteria</taxon>
        <taxon>Burkholderiales</taxon>
        <taxon>Burkholderiaceae</taxon>
        <taxon>Burkholderia</taxon>
    </lineage>
</organism>
<evidence type="ECO:0000313" key="2">
    <source>
        <dbReference type="EMBL" id="ACO92626.1"/>
    </source>
</evidence>
<dbReference type="EMBL" id="FJ708486">
    <property type="protein sequence ID" value="ACO92626.1"/>
    <property type="molecule type" value="Genomic_DNA"/>
</dbReference>
<feature type="region of interest" description="Disordered" evidence="1">
    <location>
        <begin position="98"/>
        <end position="128"/>
    </location>
</feature>
<evidence type="ECO:0000256" key="1">
    <source>
        <dbReference type="SAM" id="MobiDB-lite"/>
    </source>
</evidence>
<feature type="region of interest" description="Disordered" evidence="1">
    <location>
        <begin position="1"/>
        <end position="21"/>
    </location>
</feature>
<reference evidence="2" key="1">
    <citation type="journal article" date="2009" name="Appl. Environ. Microbiol.">
        <title>Pathway and evolutionary implications of diphenylamine biodegradation by Burkholderia sp. strain JS667.</title>
        <authorList>
            <person name="Shin K.A."/>
            <person name="Spain J.C."/>
        </authorList>
    </citation>
    <scope>NUCLEOTIDE SEQUENCE</scope>
    <source>
        <strain evidence="2">JS667</strain>
    </source>
</reference>
<name>C3UVB5_9BURK</name>
<accession>C3UVB5</accession>
<dbReference type="AlphaFoldDB" id="C3UVB5"/>
<protein>
    <submittedName>
        <fullName evidence="2">Uncharacterized protein</fullName>
    </submittedName>
</protein>
<proteinExistence type="predicted"/>
<sequence>MPLLRPRRPAPRSAADAPRHDCKACRSTFNARAETPLARLQHKKKMVQATRAPDHTQPGYKTVRLTWSWGGLDGGTGFFLWFKANAMPCTELRRRRHAYPGSIQGQEVSAMQRQARKRGGKPVNPEDL</sequence>
<feature type="compositionally biased region" description="Basic residues" evidence="1">
    <location>
        <begin position="1"/>
        <end position="10"/>
    </location>
</feature>
<feature type="compositionally biased region" description="Polar residues" evidence="1">
    <location>
        <begin position="103"/>
        <end position="112"/>
    </location>
</feature>